<dbReference type="EMBL" id="LR796636">
    <property type="protein sequence ID" value="CAB4155658.1"/>
    <property type="molecule type" value="Genomic_DNA"/>
</dbReference>
<gene>
    <name evidence="1" type="ORF">UFOVP672_24</name>
</gene>
<sequence length="142" mass="15774">MKTEELTVREYDKERDELLAIQWCKAHCRAAFIPALLSPLGMVCEWQGNPVCMCWAEMVVGVGKARLEQPISAPGLNLTESRLAFGYLILALKKALAALDYGVLICETLPGIARYLQRCHGFQVADTNAKQSMICFLPREAA</sequence>
<reference evidence="1" key="1">
    <citation type="submission" date="2020-04" db="EMBL/GenBank/DDBJ databases">
        <authorList>
            <person name="Chiriac C."/>
            <person name="Salcher M."/>
            <person name="Ghai R."/>
            <person name="Kavagutti S V."/>
        </authorList>
    </citation>
    <scope>NUCLEOTIDE SEQUENCE</scope>
</reference>
<organism evidence="1">
    <name type="scientific">uncultured Caudovirales phage</name>
    <dbReference type="NCBI Taxonomy" id="2100421"/>
    <lineage>
        <taxon>Viruses</taxon>
        <taxon>Duplodnaviria</taxon>
        <taxon>Heunggongvirae</taxon>
        <taxon>Uroviricota</taxon>
        <taxon>Caudoviricetes</taxon>
        <taxon>Peduoviridae</taxon>
        <taxon>Maltschvirus</taxon>
        <taxon>Maltschvirus maltsch</taxon>
    </lineage>
</organism>
<protein>
    <submittedName>
        <fullName evidence="1">Uncharacterized protein</fullName>
    </submittedName>
</protein>
<evidence type="ECO:0000313" key="1">
    <source>
        <dbReference type="EMBL" id="CAB4155658.1"/>
    </source>
</evidence>
<proteinExistence type="predicted"/>
<name>A0A6J5NFB6_9CAUD</name>
<accession>A0A6J5NFB6</accession>